<reference evidence="3" key="1">
    <citation type="journal article" date="2019" name="Int. J. Syst. Evol. Microbiol.">
        <title>The Global Catalogue of Microorganisms (GCM) 10K type strain sequencing project: providing services to taxonomists for standard genome sequencing and annotation.</title>
        <authorList>
            <consortium name="The Broad Institute Genomics Platform"/>
            <consortium name="The Broad Institute Genome Sequencing Center for Infectious Disease"/>
            <person name="Wu L."/>
            <person name="Ma J."/>
        </authorList>
    </citation>
    <scope>NUCLEOTIDE SEQUENCE [LARGE SCALE GENOMIC DNA]</scope>
    <source>
        <strain evidence="3">CCUG 50754</strain>
    </source>
</reference>
<evidence type="ECO:0000313" key="3">
    <source>
        <dbReference type="Proteomes" id="UP001597042"/>
    </source>
</evidence>
<keyword evidence="1" id="KW-1133">Transmembrane helix</keyword>
<gene>
    <name evidence="2" type="ORF">ACFQZV_12400</name>
</gene>
<organism evidence="2 3">
    <name type="scientific">Microbacterium koreense</name>
    <dbReference type="NCBI Taxonomy" id="323761"/>
    <lineage>
        <taxon>Bacteria</taxon>
        <taxon>Bacillati</taxon>
        <taxon>Actinomycetota</taxon>
        <taxon>Actinomycetes</taxon>
        <taxon>Micrococcales</taxon>
        <taxon>Microbacteriaceae</taxon>
        <taxon>Microbacterium</taxon>
    </lineage>
</organism>
<protein>
    <recommendedName>
        <fullName evidence="4">Glycosyltransferase RgtA/B/C/D-like domain-containing protein</fullName>
    </recommendedName>
</protein>
<dbReference type="Proteomes" id="UP001597042">
    <property type="component" value="Unassembled WGS sequence"/>
</dbReference>
<feature type="transmembrane region" description="Helical" evidence="1">
    <location>
        <begin position="338"/>
        <end position="355"/>
    </location>
</feature>
<feature type="transmembrane region" description="Helical" evidence="1">
    <location>
        <begin position="265"/>
        <end position="287"/>
    </location>
</feature>
<feature type="transmembrane region" description="Helical" evidence="1">
    <location>
        <begin position="424"/>
        <end position="442"/>
    </location>
</feature>
<dbReference type="EMBL" id="JBHTIM010000001">
    <property type="protein sequence ID" value="MFD0782094.1"/>
    <property type="molecule type" value="Genomic_DNA"/>
</dbReference>
<accession>A0ABW2ZUJ8</accession>
<keyword evidence="1" id="KW-0472">Membrane</keyword>
<feature type="transmembrane region" description="Helical" evidence="1">
    <location>
        <begin position="208"/>
        <end position="229"/>
    </location>
</feature>
<feature type="transmembrane region" description="Helical" evidence="1">
    <location>
        <begin position="167"/>
        <end position="196"/>
    </location>
</feature>
<evidence type="ECO:0008006" key="4">
    <source>
        <dbReference type="Google" id="ProtNLM"/>
    </source>
</evidence>
<comment type="caution">
    <text evidence="2">The sequence shown here is derived from an EMBL/GenBank/DDBJ whole genome shotgun (WGS) entry which is preliminary data.</text>
</comment>
<feature type="transmembrane region" description="Helical" evidence="1">
    <location>
        <begin position="87"/>
        <end position="109"/>
    </location>
</feature>
<feature type="transmembrane region" description="Helical" evidence="1">
    <location>
        <begin position="6"/>
        <end position="27"/>
    </location>
</feature>
<keyword evidence="3" id="KW-1185">Reference proteome</keyword>
<evidence type="ECO:0000256" key="1">
    <source>
        <dbReference type="SAM" id="Phobius"/>
    </source>
</evidence>
<feature type="transmembrane region" description="Helical" evidence="1">
    <location>
        <begin position="145"/>
        <end position="161"/>
    </location>
</feature>
<proteinExistence type="predicted"/>
<keyword evidence="1" id="KW-0812">Transmembrane</keyword>
<dbReference type="RefSeq" id="WP_378753375.1">
    <property type="nucleotide sequence ID" value="NZ_JBHSSV010000015.1"/>
</dbReference>
<evidence type="ECO:0000313" key="2">
    <source>
        <dbReference type="EMBL" id="MFD0782094.1"/>
    </source>
</evidence>
<feature type="transmembrane region" description="Helical" evidence="1">
    <location>
        <begin position="362"/>
        <end position="382"/>
    </location>
</feature>
<feature type="transmembrane region" description="Helical" evidence="1">
    <location>
        <begin position="299"/>
        <end position="318"/>
    </location>
</feature>
<name>A0ABW2ZUJ8_9MICO</name>
<sequence length="587" mass="64249">MVPAEQSSWFWWVAAVVALVAFVWLRFEVSRDAIAPRTPWDEIHPLQIARLLAGASEITPLSGSGYYPGWAILLTPIWWFTQDPTTAYHAAVALGSVFAAATILPLAAIGRYMWLSTPQALTVATIVMCLPGRVGAAEYALSEQALMLFYACAVLAMFAIWRRPSWWRLILLVAAVSAAYMTHTRALALVLTALVWMAFFFRRSIAKAIVGVALLVLAWRGVDMLATAINSRVLLPGADKADLAISALTNAEPRLLARVLLNQSWAQVVGTAGLFALGIVVIVVWMLREVRTLRLGPGSFLFGLTIATVAMSAIWWTRPDILWNGSYVRLDAWLYTRYIDQVAAFVCLVAIVALIRRVRASMIWIALGVFVAGAIAVVVRVAPDVPLWGVISTSSSAINSWQQLFPDEPFVRPLLPSFTNEGSFWLWASLFGVACIASMFVLRRSPRTTAAGLIVLATVLSLNADLDLRRPAPLETEAALELADAAAGGGELLPVDVDLTCATGSRQYQMLNWAGYWFAPREVNVAIPARGYPFTTDLLLSCHDNAELHRSGALRVDGEAEFGYRVWVRPGDLQDELSHAGVLEGRE</sequence>